<dbReference type="PANTHER" id="PTHR47215">
    <property type="match status" value="1"/>
</dbReference>
<dbReference type="InterPro" id="IPR039261">
    <property type="entry name" value="FNR_nucleotide-bd"/>
</dbReference>
<dbReference type="InterPro" id="IPR001433">
    <property type="entry name" value="OxRdtase_FAD/NAD-bd"/>
</dbReference>
<dbReference type="GO" id="GO:0016491">
    <property type="term" value="F:oxidoreductase activity"/>
    <property type="evidence" value="ECO:0007669"/>
    <property type="project" value="InterPro"/>
</dbReference>
<proteinExistence type="predicted"/>
<protein>
    <submittedName>
        <fullName evidence="2">FAD/NAD(P)-binding oxidoreductase</fullName>
    </submittedName>
</protein>
<evidence type="ECO:0000313" key="2">
    <source>
        <dbReference type="EMBL" id="PWA45636.1"/>
    </source>
</evidence>
<evidence type="ECO:0000259" key="1">
    <source>
        <dbReference type="Pfam" id="PF00175"/>
    </source>
</evidence>
<gene>
    <name evidence="2" type="ORF">CTI12_AA515770</name>
</gene>
<dbReference type="Pfam" id="PF00175">
    <property type="entry name" value="NAD_binding_1"/>
    <property type="match status" value="1"/>
</dbReference>
<comment type="caution">
    <text evidence="2">The sequence shown here is derived from an EMBL/GenBank/DDBJ whole genome shotgun (WGS) entry which is preliminary data.</text>
</comment>
<dbReference type="STRING" id="35608.A0A2U1L9H7"/>
<organism evidence="2 3">
    <name type="scientific">Artemisia annua</name>
    <name type="common">Sweet wormwood</name>
    <dbReference type="NCBI Taxonomy" id="35608"/>
    <lineage>
        <taxon>Eukaryota</taxon>
        <taxon>Viridiplantae</taxon>
        <taxon>Streptophyta</taxon>
        <taxon>Embryophyta</taxon>
        <taxon>Tracheophyta</taxon>
        <taxon>Spermatophyta</taxon>
        <taxon>Magnoliopsida</taxon>
        <taxon>eudicotyledons</taxon>
        <taxon>Gunneridae</taxon>
        <taxon>Pentapetalae</taxon>
        <taxon>asterids</taxon>
        <taxon>campanulids</taxon>
        <taxon>Asterales</taxon>
        <taxon>Asteraceae</taxon>
        <taxon>Asteroideae</taxon>
        <taxon>Anthemideae</taxon>
        <taxon>Artemisiinae</taxon>
        <taxon>Artemisia</taxon>
    </lineage>
</organism>
<dbReference type="PANTHER" id="PTHR47215:SF1">
    <property type="entry name" value="F9L1.8 PROTEIN"/>
    <property type="match status" value="1"/>
</dbReference>
<dbReference type="Proteomes" id="UP000245207">
    <property type="component" value="Unassembled WGS sequence"/>
</dbReference>
<sequence length="80" mass="9233">MSLTGFSADKRSDVRLYYGARNLQRMTYQDRFKVLADSGVTVVPVLSQPEDGWDGESSYVQVQLYCLEEIPRERDLAHFQ</sequence>
<keyword evidence="3" id="KW-1185">Reference proteome</keyword>
<dbReference type="EMBL" id="PKPP01010663">
    <property type="protein sequence ID" value="PWA45636.1"/>
    <property type="molecule type" value="Genomic_DNA"/>
</dbReference>
<accession>A0A2U1L9H7</accession>
<dbReference type="AlphaFoldDB" id="A0A2U1L9H7"/>
<dbReference type="Gene3D" id="3.40.50.80">
    <property type="entry name" value="Nucleotide-binding domain of ferredoxin-NADP reductase (FNR) module"/>
    <property type="match status" value="1"/>
</dbReference>
<feature type="domain" description="Oxidoreductase FAD/NAD(P)-binding" evidence="1">
    <location>
        <begin position="9"/>
        <end position="64"/>
    </location>
</feature>
<dbReference type="SUPFAM" id="SSF52343">
    <property type="entry name" value="Ferredoxin reductase-like, C-terminal NADP-linked domain"/>
    <property type="match status" value="1"/>
</dbReference>
<dbReference type="OrthoDB" id="1694596at2759"/>
<reference evidence="2 3" key="1">
    <citation type="journal article" date="2018" name="Mol. Plant">
        <title>The genome of Artemisia annua provides insight into the evolution of Asteraceae family and artemisinin biosynthesis.</title>
        <authorList>
            <person name="Shen Q."/>
            <person name="Zhang L."/>
            <person name="Liao Z."/>
            <person name="Wang S."/>
            <person name="Yan T."/>
            <person name="Shi P."/>
            <person name="Liu M."/>
            <person name="Fu X."/>
            <person name="Pan Q."/>
            <person name="Wang Y."/>
            <person name="Lv Z."/>
            <person name="Lu X."/>
            <person name="Zhang F."/>
            <person name="Jiang W."/>
            <person name="Ma Y."/>
            <person name="Chen M."/>
            <person name="Hao X."/>
            <person name="Li L."/>
            <person name="Tang Y."/>
            <person name="Lv G."/>
            <person name="Zhou Y."/>
            <person name="Sun X."/>
            <person name="Brodelius P.E."/>
            <person name="Rose J.K.C."/>
            <person name="Tang K."/>
        </authorList>
    </citation>
    <scope>NUCLEOTIDE SEQUENCE [LARGE SCALE GENOMIC DNA]</scope>
    <source>
        <strain evidence="3">cv. Huhao1</strain>
        <tissue evidence="2">Leaf</tissue>
    </source>
</reference>
<name>A0A2U1L9H7_ARTAN</name>
<evidence type="ECO:0000313" key="3">
    <source>
        <dbReference type="Proteomes" id="UP000245207"/>
    </source>
</evidence>